<evidence type="ECO:0000256" key="2">
    <source>
        <dbReference type="ARBA" id="ARBA00023186"/>
    </source>
</evidence>
<dbReference type="PANTHER" id="PTHR33620">
    <property type="entry name" value="UREASE ACCESSORY PROTEIN F"/>
    <property type="match status" value="1"/>
</dbReference>
<dbReference type="InterPro" id="IPR021589">
    <property type="entry name" value="Cut12"/>
</dbReference>
<feature type="compositionally biased region" description="Basic and acidic residues" evidence="5">
    <location>
        <begin position="55"/>
        <end position="73"/>
    </location>
</feature>
<keyword evidence="8" id="KW-1185">Reference proteome</keyword>
<feature type="region of interest" description="Disordered" evidence="5">
    <location>
        <begin position="732"/>
        <end position="760"/>
    </location>
</feature>
<name>A0A4Z0YIX3_9PEZI</name>
<evidence type="ECO:0000256" key="3">
    <source>
        <dbReference type="ARBA" id="ARBA00046339"/>
    </source>
</evidence>
<gene>
    <name evidence="7" type="ORF">E0Z10_g5339</name>
</gene>
<keyword evidence="2" id="KW-0143">Chaperone</keyword>
<comment type="caution">
    <text evidence="7">The sequence shown here is derived from an EMBL/GenBank/DDBJ whole genome shotgun (WGS) entry which is preliminary data.</text>
</comment>
<dbReference type="Proteomes" id="UP000297716">
    <property type="component" value="Unassembled WGS sequence"/>
</dbReference>
<dbReference type="PANTHER" id="PTHR33620:SF1">
    <property type="entry name" value="UREASE ACCESSORY PROTEIN F"/>
    <property type="match status" value="1"/>
</dbReference>
<dbReference type="STRING" id="37992.A0A4Z0YIX3"/>
<dbReference type="AlphaFoldDB" id="A0A4Z0YIX3"/>
<evidence type="ECO:0000259" key="6">
    <source>
        <dbReference type="Pfam" id="PF11500"/>
    </source>
</evidence>
<dbReference type="Gene3D" id="1.10.4190.10">
    <property type="entry name" value="Urease accessory protein UreF"/>
    <property type="match status" value="1"/>
</dbReference>
<dbReference type="EMBL" id="SKBN01000094">
    <property type="protein sequence ID" value="TGJ83437.1"/>
    <property type="molecule type" value="Genomic_DNA"/>
</dbReference>
<feature type="compositionally biased region" description="Low complexity" evidence="5">
    <location>
        <begin position="740"/>
        <end position="758"/>
    </location>
</feature>
<feature type="compositionally biased region" description="Polar residues" evidence="5">
    <location>
        <begin position="122"/>
        <end position="135"/>
    </location>
</feature>
<evidence type="ECO:0000313" key="8">
    <source>
        <dbReference type="Proteomes" id="UP000297716"/>
    </source>
</evidence>
<accession>A0A4Z0YIX3</accession>
<dbReference type="InterPro" id="IPR002639">
    <property type="entry name" value="UreF"/>
</dbReference>
<organism evidence="7 8">
    <name type="scientific">Xylaria hypoxylon</name>
    <dbReference type="NCBI Taxonomy" id="37992"/>
    <lineage>
        <taxon>Eukaryota</taxon>
        <taxon>Fungi</taxon>
        <taxon>Dikarya</taxon>
        <taxon>Ascomycota</taxon>
        <taxon>Pezizomycotina</taxon>
        <taxon>Sordariomycetes</taxon>
        <taxon>Xylariomycetidae</taxon>
        <taxon>Xylariales</taxon>
        <taxon>Xylariaceae</taxon>
        <taxon>Xylaria</taxon>
    </lineage>
</organism>
<feature type="compositionally biased region" description="Polar residues" evidence="5">
    <location>
        <begin position="672"/>
        <end position="684"/>
    </location>
</feature>
<evidence type="ECO:0000256" key="1">
    <source>
        <dbReference type="ARBA" id="ARBA00022988"/>
    </source>
</evidence>
<dbReference type="Pfam" id="PF01730">
    <property type="entry name" value="UreF"/>
    <property type="match status" value="1"/>
</dbReference>
<dbReference type="OrthoDB" id="5383703at2759"/>
<dbReference type="GO" id="GO:0016151">
    <property type="term" value="F:nickel cation binding"/>
    <property type="evidence" value="ECO:0007669"/>
    <property type="project" value="InterPro"/>
</dbReference>
<dbReference type="HAMAP" id="MF_01385">
    <property type="entry name" value="UreF"/>
    <property type="match status" value="1"/>
</dbReference>
<proteinExistence type="inferred from homology"/>
<dbReference type="InterPro" id="IPR038277">
    <property type="entry name" value="UreF_sf"/>
</dbReference>
<feature type="compositionally biased region" description="Polar residues" evidence="5">
    <location>
        <begin position="143"/>
        <end position="153"/>
    </location>
</feature>
<feature type="region of interest" description="Disordered" evidence="5">
    <location>
        <begin position="13"/>
        <end position="34"/>
    </location>
</feature>
<evidence type="ECO:0000256" key="4">
    <source>
        <dbReference type="SAM" id="Coils"/>
    </source>
</evidence>
<evidence type="ECO:0000313" key="7">
    <source>
        <dbReference type="EMBL" id="TGJ83437.1"/>
    </source>
</evidence>
<feature type="domain" description="Spindle pole body-associated protein cut12" evidence="6">
    <location>
        <begin position="139"/>
        <end position="274"/>
    </location>
</feature>
<keyword evidence="1" id="KW-0996">Nickel insertion</keyword>
<reference evidence="7 8" key="1">
    <citation type="submission" date="2019-03" db="EMBL/GenBank/DDBJ databases">
        <title>Draft genome sequence of Xylaria hypoxylon DSM 108379, a ubiquitous saprotrophic-parasitic fungi on hardwood.</title>
        <authorList>
            <person name="Buettner E."/>
            <person name="Leonhardt S."/>
            <person name="Gebauer A.M."/>
            <person name="Liers C."/>
            <person name="Hofrichter M."/>
            <person name="Kellner H."/>
        </authorList>
    </citation>
    <scope>NUCLEOTIDE SEQUENCE [LARGE SCALE GENOMIC DNA]</scope>
    <source>
        <strain evidence="7 8">DSM 108379</strain>
    </source>
</reference>
<dbReference type="Pfam" id="PF11500">
    <property type="entry name" value="Cut12"/>
    <property type="match status" value="1"/>
</dbReference>
<feature type="region of interest" description="Disordered" evidence="5">
    <location>
        <begin position="605"/>
        <end position="641"/>
    </location>
</feature>
<feature type="compositionally biased region" description="Polar residues" evidence="5">
    <location>
        <begin position="91"/>
        <end position="105"/>
    </location>
</feature>
<comment type="similarity">
    <text evidence="3">Belongs to the UreF family.</text>
</comment>
<keyword evidence="4" id="KW-0175">Coiled coil</keyword>
<sequence>MLGWALKRGFQGATGLRDAPEGIEDTTQFDAPDTPAPVFAARAIRNAIWGQSATTEDHPPARMKPNETKRVEPAQDATTTTKAIPEDTRSPNKLNSILLTPGTATSRRKRVSFGQDVKAANNVDSSPLAASSSRNGRLRRKTTLQQALENSRPTKSKLEPQVEKPDEEDTEEEWEWEDDDICCNHDVTVDLNEPHSESGKYWKAEWSRYREEAKSDIEQLVKYKANAKSFAAKKDMEASQLTQKLKGEQAKVVEMEEKMANMATKLAATRKYGTDKDSASISKDLAKQTSLVTEYRERVKDLETRLKEVSSKSNLNRPSHQRINTSPRTEQNIIEVNRELRKARSELRQMDRLRDEAKRLKSNLATSRERVAELEVQASAGETTESSRVGKLERQLREVKEESRQKDTEIKKLKKDYESLKRDAKSRTAEAIQVLQDKNAKIGQLEKKLKDMEATNATTRPKSLDAAIVTHNKITQDLKSGIESLGKPSRYERTQRINRHARAASVEDMTLDMTQRSLLRDGDDYMPDDIRQDKAYGGGLLTDWTADIPTFELQTKDKKNRHEEADKFDENLIMEDTDAFISRQATKGLEQQSLLGNQRALPDVLSNRVNESSRRPSRRNHQLDTNEVFSTDRDQNNASRRITGARTATLAEEKAMMQGALLDQPTRRSRALSRTTGPVSSGNETPAIDLVQDRFKRLGGPSADRKHDESKLENEIAELESQLAEARQRLSTKRRVAAATETTDSSSRQTTSTASRTTPFALTLSSTPTIPDPSHHYLLLLSDSALPLGSFAFSSGLESYLAHARSPSSTPSLLYKPSFTSFLPLSLSSYASTSLPFVLAAYRDPGVIATLDDVLDASIICAVGRRASTAQGRALLSIWEKSLAPSSAVSADARSALEAFSAALRSSTSVRKAGEANVDEDALPPPVSAHLAPLFGAVAQLLGLTLRQTAYVFLFSHAKALVSAAVRASMFGPYQAQKILAGGELQVLIADMVEREWDVPVEEAGQSVPVMDLWIGRHEMLYSRIFNS</sequence>
<protein>
    <recommendedName>
        <fullName evidence="6">Spindle pole body-associated protein cut12 domain-containing protein</fullName>
    </recommendedName>
</protein>
<feature type="coiled-coil region" evidence="4">
    <location>
        <begin position="238"/>
        <end position="455"/>
    </location>
</feature>
<evidence type="ECO:0000256" key="5">
    <source>
        <dbReference type="SAM" id="MobiDB-lite"/>
    </source>
</evidence>
<feature type="region of interest" description="Disordered" evidence="5">
    <location>
        <begin position="659"/>
        <end position="685"/>
    </location>
</feature>
<feature type="region of interest" description="Disordered" evidence="5">
    <location>
        <begin position="50"/>
        <end position="173"/>
    </location>
</feature>